<evidence type="ECO:0008006" key="3">
    <source>
        <dbReference type="Google" id="ProtNLM"/>
    </source>
</evidence>
<dbReference type="Gene3D" id="1.20.1260.10">
    <property type="match status" value="1"/>
</dbReference>
<proteinExistence type="predicted"/>
<dbReference type="EMBL" id="JBHSHC010000112">
    <property type="protein sequence ID" value="MFC4768975.1"/>
    <property type="molecule type" value="Genomic_DNA"/>
</dbReference>
<protein>
    <recommendedName>
        <fullName evidence="3">Spore coat protein</fullName>
    </recommendedName>
</protein>
<evidence type="ECO:0000313" key="2">
    <source>
        <dbReference type="Proteomes" id="UP001596002"/>
    </source>
</evidence>
<name>A0ABV9Q4I3_9BACL</name>
<dbReference type="InterPro" id="IPR009078">
    <property type="entry name" value="Ferritin-like_SF"/>
</dbReference>
<dbReference type="SUPFAM" id="SSF47240">
    <property type="entry name" value="Ferritin-like"/>
    <property type="match status" value="1"/>
</dbReference>
<organism evidence="1 2">
    <name type="scientific">Effusibacillus consociatus</name>
    <dbReference type="NCBI Taxonomy" id="1117041"/>
    <lineage>
        <taxon>Bacteria</taxon>
        <taxon>Bacillati</taxon>
        <taxon>Bacillota</taxon>
        <taxon>Bacilli</taxon>
        <taxon>Bacillales</taxon>
        <taxon>Alicyclobacillaceae</taxon>
        <taxon>Effusibacillus</taxon>
    </lineage>
</organism>
<sequence>MYGVSEQEMISMALKTAVQYEQAIALKYEELAKTITDPAIQKHLQALEQTARNHLNLLTQKSQGLGIQ</sequence>
<comment type="caution">
    <text evidence="1">The sequence shown here is derived from an EMBL/GenBank/DDBJ whole genome shotgun (WGS) entry which is preliminary data.</text>
</comment>
<dbReference type="RefSeq" id="WP_380026940.1">
    <property type="nucleotide sequence ID" value="NZ_JBHSHC010000112.1"/>
</dbReference>
<dbReference type="InterPro" id="IPR012347">
    <property type="entry name" value="Ferritin-like"/>
</dbReference>
<evidence type="ECO:0000313" key="1">
    <source>
        <dbReference type="EMBL" id="MFC4768975.1"/>
    </source>
</evidence>
<accession>A0ABV9Q4I3</accession>
<gene>
    <name evidence="1" type="ORF">ACFO8Q_16680</name>
</gene>
<keyword evidence="2" id="KW-1185">Reference proteome</keyword>
<dbReference type="Proteomes" id="UP001596002">
    <property type="component" value="Unassembled WGS sequence"/>
</dbReference>
<reference evidence="2" key="1">
    <citation type="journal article" date="2019" name="Int. J. Syst. Evol. Microbiol.">
        <title>The Global Catalogue of Microorganisms (GCM) 10K type strain sequencing project: providing services to taxonomists for standard genome sequencing and annotation.</title>
        <authorList>
            <consortium name="The Broad Institute Genomics Platform"/>
            <consortium name="The Broad Institute Genome Sequencing Center for Infectious Disease"/>
            <person name="Wu L."/>
            <person name="Ma J."/>
        </authorList>
    </citation>
    <scope>NUCLEOTIDE SEQUENCE [LARGE SCALE GENOMIC DNA]</scope>
    <source>
        <strain evidence="2">WYCCWR 12678</strain>
    </source>
</reference>